<dbReference type="GO" id="GO:0005737">
    <property type="term" value="C:cytoplasm"/>
    <property type="evidence" value="ECO:0007669"/>
    <property type="project" value="TreeGrafter"/>
</dbReference>
<dbReference type="EMBL" id="LT629774">
    <property type="protein sequence ID" value="SDS02158.1"/>
    <property type="molecule type" value="Genomic_DNA"/>
</dbReference>
<dbReference type="STRING" id="1249933.SAMN04489797_0688"/>
<dbReference type="InterPro" id="IPR001279">
    <property type="entry name" value="Metallo-B-lactamas"/>
</dbReference>
<dbReference type="Proteomes" id="UP000198963">
    <property type="component" value="Chromosome I"/>
</dbReference>
<evidence type="ECO:0000313" key="3">
    <source>
        <dbReference type="Proteomes" id="UP000198963"/>
    </source>
</evidence>
<sequence length="367" mass="41647">MLGLLIIIFTIGVGTFFFLNTERFGKHPSGDRLLKIEQSPHYKNGSFQNLNPTPTLTEGVSYGKVMYEFLFSAKPKTPTTTMPSVKTDLKTLNPDENVLVWMGHSSYFMQVDGKTVLVDPVFSGNASPLSFTTKAYKGTDIYTADDLPEIDFLFLSHDHWDHMDYNTLKQLKPKINKVITGLGNGAHLEYWGFDSDVILEGDWYDTFTFEDRFEVNVTPARHFSGKGFTSAKTLWASFVLKSPNTSIYIGGDSGYDMHFKAIGEKYGPFDLAILENGQYDLKWKYIHMLPGEQFKAAKDLKAKNILPVHSGKFTLANHDWDEPFKKINDYAEQSGIKVTTPMIGEQVNINDSLQQFKPWWNLKTTPK</sequence>
<dbReference type="SUPFAM" id="SSF56281">
    <property type="entry name" value="Metallo-hydrolase/oxidoreductase"/>
    <property type="match status" value="1"/>
</dbReference>
<name>A0A1H1NT62_9FLAO</name>
<organism evidence="2 3">
    <name type="scientific">Winogradskyella sediminis</name>
    <dbReference type="NCBI Taxonomy" id="1382466"/>
    <lineage>
        <taxon>Bacteria</taxon>
        <taxon>Pseudomonadati</taxon>
        <taxon>Bacteroidota</taxon>
        <taxon>Flavobacteriia</taxon>
        <taxon>Flavobacteriales</taxon>
        <taxon>Flavobacteriaceae</taxon>
        <taxon>Winogradskyella</taxon>
    </lineage>
</organism>
<feature type="domain" description="Metallo-beta-lactamase" evidence="1">
    <location>
        <begin position="115"/>
        <end position="309"/>
    </location>
</feature>
<reference evidence="2 3" key="1">
    <citation type="submission" date="2016-10" db="EMBL/GenBank/DDBJ databases">
        <authorList>
            <person name="Varghese N."/>
            <person name="Submissions S."/>
        </authorList>
    </citation>
    <scope>NUCLEOTIDE SEQUENCE [LARGE SCALE GENOMIC DNA]</scope>
    <source>
        <strain evidence="2 3">RHA_55</strain>
    </source>
</reference>
<dbReference type="RefSeq" id="WP_092444277.1">
    <property type="nucleotide sequence ID" value="NZ_LT629774.1"/>
</dbReference>
<dbReference type="PANTHER" id="PTHR15032">
    <property type="entry name" value="N-ACYL-PHOSPHATIDYLETHANOLAMINE-HYDROLYZING PHOSPHOLIPASE D"/>
    <property type="match status" value="1"/>
</dbReference>
<dbReference type="PANTHER" id="PTHR15032:SF4">
    <property type="entry name" value="N-ACYL-PHOSPHATIDYLETHANOLAMINE-HYDROLYZING PHOSPHOLIPASE D"/>
    <property type="match status" value="1"/>
</dbReference>
<protein>
    <submittedName>
        <fullName evidence="2">L-ascorbate metabolism protein UlaG, beta-lactamase superfamily</fullName>
    </submittedName>
</protein>
<dbReference type="Pfam" id="PF12706">
    <property type="entry name" value="Lactamase_B_2"/>
    <property type="match status" value="1"/>
</dbReference>
<proteinExistence type="predicted"/>
<evidence type="ECO:0000259" key="1">
    <source>
        <dbReference type="Pfam" id="PF12706"/>
    </source>
</evidence>
<evidence type="ECO:0000313" key="2">
    <source>
        <dbReference type="EMBL" id="SDS02158.1"/>
    </source>
</evidence>
<dbReference type="InterPro" id="IPR036866">
    <property type="entry name" value="RibonucZ/Hydroxyglut_hydro"/>
</dbReference>
<gene>
    <name evidence="2" type="ORF">SAMN04489797_0688</name>
</gene>
<dbReference type="Gene3D" id="3.60.15.10">
    <property type="entry name" value="Ribonuclease Z/Hydroxyacylglutathione hydrolase-like"/>
    <property type="match status" value="1"/>
</dbReference>
<keyword evidence="3" id="KW-1185">Reference proteome</keyword>
<dbReference type="AlphaFoldDB" id="A0A1H1NT62"/>
<accession>A0A1H1NT62</accession>